<dbReference type="EMBL" id="CP026309">
    <property type="protein sequence ID" value="AUV83511.1"/>
    <property type="molecule type" value="Genomic_DNA"/>
</dbReference>
<proteinExistence type="predicted"/>
<dbReference type="RefSeq" id="WP_103427200.1">
    <property type="nucleotide sequence ID" value="NZ_CP026309.1"/>
</dbReference>
<organism evidence="2 3">
    <name type="scientific">Salinigranum rubrum</name>
    <dbReference type="NCBI Taxonomy" id="755307"/>
    <lineage>
        <taxon>Archaea</taxon>
        <taxon>Methanobacteriati</taxon>
        <taxon>Methanobacteriota</taxon>
        <taxon>Stenosarchaea group</taxon>
        <taxon>Halobacteria</taxon>
        <taxon>Halobacteriales</taxon>
        <taxon>Haloferacaceae</taxon>
        <taxon>Salinigranum</taxon>
    </lineage>
</organism>
<evidence type="ECO:0000313" key="3">
    <source>
        <dbReference type="Proteomes" id="UP000236584"/>
    </source>
</evidence>
<keyword evidence="3" id="KW-1185">Reference proteome</keyword>
<keyword evidence="1" id="KW-0472">Membrane</keyword>
<keyword evidence="1" id="KW-0812">Transmembrane</keyword>
<name>A0A2I8VNL4_9EURY</name>
<reference evidence="2 3" key="1">
    <citation type="submission" date="2018-01" db="EMBL/GenBank/DDBJ databases">
        <title>Complete genome sequence of Salinigranum rubrum GX10T, an extremely halophilic archaeon isolated from a marine solar saltern.</title>
        <authorList>
            <person name="Han S."/>
        </authorList>
    </citation>
    <scope>NUCLEOTIDE SEQUENCE [LARGE SCALE GENOMIC DNA]</scope>
    <source>
        <strain evidence="2 3">GX10</strain>
    </source>
</reference>
<evidence type="ECO:0000256" key="1">
    <source>
        <dbReference type="SAM" id="Phobius"/>
    </source>
</evidence>
<sequence length="71" mass="7604">MDDAALRTRLSRIERLLFVVVGLLLVRLLRDVAGVLGGWVTAVLVALVGVVAVAGLVSIRRRGRNADAPEE</sequence>
<dbReference type="AlphaFoldDB" id="A0A2I8VNL4"/>
<protein>
    <submittedName>
        <fullName evidence="2">Uncharacterized protein</fullName>
    </submittedName>
</protein>
<feature type="transmembrane region" description="Helical" evidence="1">
    <location>
        <begin position="12"/>
        <end position="30"/>
    </location>
</feature>
<feature type="transmembrane region" description="Helical" evidence="1">
    <location>
        <begin position="36"/>
        <end position="57"/>
    </location>
</feature>
<dbReference type="Proteomes" id="UP000236584">
    <property type="component" value="Chromosome"/>
</dbReference>
<accession>A0A2I8VNL4</accession>
<keyword evidence="1" id="KW-1133">Transmembrane helix</keyword>
<dbReference type="KEGG" id="srub:C2R22_19240"/>
<dbReference type="GeneID" id="35594274"/>
<evidence type="ECO:0000313" key="2">
    <source>
        <dbReference type="EMBL" id="AUV83511.1"/>
    </source>
</evidence>
<gene>
    <name evidence="2" type="ORF">C2R22_19240</name>
</gene>